<gene>
    <name evidence="2" type="ORF">KU392_04435</name>
</gene>
<dbReference type="InterPro" id="IPR012577">
    <property type="entry name" value="NIPSNAP"/>
</dbReference>
<dbReference type="Pfam" id="PF07978">
    <property type="entry name" value="NIPSNAP"/>
    <property type="match status" value="1"/>
</dbReference>
<dbReference type="Proteomes" id="UP000722165">
    <property type="component" value="Unassembled WGS sequence"/>
</dbReference>
<evidence type="ECO:0000259" key="1">
    <source>
        <dbReference type="Pfam" id="PF07978"/>
    </source>
</evidence>
<evidence type="ECO:0000313" key="3">
    <source>
        <dbReference type="Proteomes" id="UP000722165"/>
    </source>
</evidence>
<reference evidence="2 3" key="1">
    <citation type="submission" date="2021-06" db="EMBL/GenBank/DDBJ databases">
        <authorList>
            <person name="Lu T."/>
            <person name="Wang Q."/>
            <person name="Han X."/>
        </authorList>
    </citation>
    <scope>NUCLEOTIDE SEQUENCE [LARGE SCALE GENOMIC DNA]</scope>
    <source>
        <strain evidence="2 3">LAM0050</strain>
    </source>
</reference>
<feature type="domain" description="NIPSNAP" evidence="1">
    <location>
        <begin position="7"/>
        <end position="97"/>
    </location>
</feature>
<dbReference type="EMBL" id="JAHSPR010000002">
    <property type="protein sequence ID" value="MBV4396507.1"/>
    <property type="molecule type" value="Genomic_DNA"/>
</dbReference>
<keyword evidence="3" id="KW-1185">Reference proteome</keyword>
<proteinExistence type="predicted"/>
<dbReference type="RefSeq" id="WP_217734665.1">
    <property type="nucleotide sequence ID" value="NZ_JAHSPR010000002.1"/>
</dbReference>
<evidence type="ECO:0000313" key="2">
    <source>
        <dbReference type="EMBL" id="MBV4396507.1"/>
    </source>
</evidence>
<name>A0ABS6NLK1_9BURK</name>
<protein>
    <submittedName>
        <fullName evidence="2">NIPSNAP family protein</fullName>
    </submittedName>
</protein>
<sequence>MISSQFYELRLYQVERGRMNDMIARRKDALQTLFQRHGIAPLGNWYTSMGRNSPLFVYLMRWPDWETRQKAWAGFYSDPEWWAARESTNAGSELVERYELNFLKEIHPWVAHPDVSRLTLELHITKIDIGRSAAAEALVKNDLNARLATHGGQVLGAFEYLTGDDLPRAALFVGWDNATQAEAMQHLLEAAPLNRSDRYRLTHIPL</sequence>
<accession>A0ABS6NLK1</accession>
<organism evidence="2 3">
    <name type="scientific">Advenella alkanexedens</name>
    <dbReference type="NCBI Taxonomy" id="1481665"/>
    <lineage>
        <taxon>Bacteria</taxon>
        <taxon>Pseudomonadati</taxon>
        <taxon>Pseudomonadota</taxon>
        <taxon>Betaproteobacteria</taxon>
        <taxon>Burkholderiales</taxon>
        <taxon>Alcaligenaceae</taxon>
    </lineage>
</organism>
<comment type="caution">
    <text evidence="2">The sequence shown here is derived from an EMBL/GenBank/DDBJ whole genome shotgun (WGS) entry which is preliminary data.</text>
</comment>